<dbReference type="GO" id="GO:0005524">
    <property type="term" value="F:ATP binding"/>
    <property type="evidence" value="ECO:0007669"/>
    <property type="project" value="UniProtKB-KW"/>
</dbReference>
<keyword evidence="6" id="KW-0067">ATP-binding</keyword>
<evidence type="ECO:0000256" key="1">
    <source>
        <dbReference type="ARBA" id="ARBA00012513"/>
    </source>
</evidence>
<dbReference type="Gene3D" id="3.30.200.20">
    <property type="entry name" value="Phosphorylase Kinase, domain 1"/>
    <property type="match status" value="1"/>
</dbReference>
<evidence type="ECO:0000256" key="8">
    <source>
        <dbReference type="ARBA" id="ARBA00048679"/>
    </source>
</evidence>
<keyword evidence="2" id="KW-0723">Serine/threonine-protein kinase</keyword>
<evidence type="ECO:0000256" key="6">
    <source>
        <dbReference type="ARBA" id="ARBA00022840"/>
    </source>
</evidence>
<accession>A0AA40BBJ9</accession>
<organism evidence="11 12">
    <name type="scientific">Lasiosphaeris hirsuta</name>
    <dbReference type="NCBI Taxonomy" id="260670"/>
    <lineage>
        <taxon>Eukaryota</taxon>
        <taxon>Fungi</taxon>
        <taxon>Dikarya</taxon>
        <taxon>Ascomycota</taxon>
        <taxon>Pezizomycotina</taxon>
        <taxon>Sordariomycetes</taxon>
        <taxon>Sordariomycetidae</taxon>
        <taxon>Sordariales</taxon>
        <taxon>Lasiosphaeriaceae</taxon>
        <taxon>Lasiosphaeris</taxon>
    </lineage>
</organism>
<evidence type="ECO:0000256" key="7">
    <source>
        <dbReference type="ARBA" id="ARBA00047899"/>
    </source>
</evidence>
<evidence type="ECO:0000256" key="3">
    <source>
        <dbReference type="ARBA" id="ARBA00022679"/>
    </source>
</evidence>
<dbReference type="InterPro" id="IPR000719">
    <property type="entry name" value="Prot_kinase_dom"/>
</dbReference>
<protein>
    <recommendedName>
        <fullName evidence="1">non-specific serine/threonine protein kinase</fullName>
        <ecNumber evidence="1">2.7.11.1</ecNumber>
    </recommendedName>
</protein>
<dbReference type="GO" id="GO:0004674">
    <property type="term" value="F:protein serine/threonine kinase activity"/>
    <property type="evidence" value="ECO:0007669"/>
    <property type="project" value="UniProtKB-KW"/>
</dbReference>
<dbReference type="SMART" id="SM00220">
    <property type="entry name" value="S_TKc"/>
    <property type="match status" value="1"/>
</dbReference>
<proteinExistence type="predicted"/>
<dbReference type="InterPro" id="IPR011009">
    <property type="entry name" value="Kinase-like_dom_sf"/>
</dbReference>
<dbReference type="Pfam" id="PF00069">
    <property type="entry name" value="Pkinase"/>
    <property type="match status" value="1"/>
</dbReference>
<dbReference type="Proteomes" id="UP001172102">
    <property type="component" value="Unassembled WGS sequence"/>
</dbReference>
<dbReference type="EMBL" id="JAUKUA010000001">
    <property type="protein sequence ID" value="KAK0730973.1"/>
    <property type="molecule type" value="Genomic_DNA"/>
</dbReference>
<dbReference type="EC" id="2.7.11.1" evidence="1"/>
<dbReference type="PANTHER" id="PTHR24356">
    <property type="entry name" value="SERINE/THREONINE-PROTEIN KINASE"/>
    <property type="match status" value="1"/>
</dbReference>
<keyword evidence="12" id="KW-1185">Reference proteome</keyword>
<name>A0AA40BBJ9_9PEZI</name>
<keyword evidence="9" id="KW-1133">Transmembrane helix</keyword>
<reference evidence="11" key="1">
    <citation type="submission" date="2023-06" db="EMBL/GenBank/DDBJ databases">
        <title>Genome-scale phylogeny and comparative genomics of the fungal order Sordariales.</title>
        <authorList>
            <consortium name="Lawrence Berkeley National Laboratory"/>
            <person name="Hensen N."/>
            <person name="Bonometti L."/>
            <person name="Westerberg I."/>
            <person name="Brannstrom I.O."/>
            <person name="Guillou S."/>
            <person name="Cros-Aarteil S."/>
            <person name="Calhoun S."/>
            <person name="Haridas S."/>
            <person name="Kuo A."/>
            <person name="Mondo S."/>
            <person name="Pangilinan J."/>
            <person name="Riley R."/>
            <person name="Labutti K."/>
            <person name="Andreopoulos B."/>
            <person name="Lipzen A."/>
            <person name="Chen C."/>
            <person name="Yanf M."/>
            <person name="Daum C."/>
            <person name="Ng V."/>
            <person name="Clum A."/>
            <person name="Steindorff A."/>
            <person name="Ohm R."/>
            <person name="Martin F."/>
            <person name="Silar P."/>
            <person name="Natvig D."/>
            <person name="Lalanne C."/>
            <person name="Gautier V."/>
            <person name="Ament-Velasquez S.L."/>
            <person name="Kruys A."/>
            <person name="Hutchinson M.I."/>
            <person name="Powell A.J."/>
            <person name="Barry K."/>
            <person name="Miller A.N."/>
            <person name="Grigoriev I.V."/>
            <person name="Debuchy R."/>
            <person name="Gladieux P."/>
            <person name="Thoren M.H."/>
            <person name="Johannesson H."/>
        </authorList>
    </citation>
    <scope>NUCLEOTIDE SEQUENCE</scope>
    <source>
        <strain evidence="11">SMH4607-1</strain>
    </source>
</reference>
<dbReference type="AlphaFoldDB" id="A0AA40BBJ9"/>
<feature type="domain" description="Protein kinase" evidence="10">
    <location>
        <begin position="88"/>
        <end position="361"/>
    </location>
</feature>
<dbReference type="Gene3D" id="1.10.510.10">
    <property type="entry name" value="Transferase(Phosphotransferase) domain 1"/>
    <property type="match status" value="1"/>
</dbReference>
<comment type="catalytic activity">
    <reaction evidence="7">
        <text>L-threonyl-[protein] + ATP = O-phospho-L-threonyl-[protein] + ADP + H(+)</text>
        <dbReference type="Rhea" id="RHEA:46608"/>
        <dbReference type="Rhea" id="RHEA-COMP:11060"/>
        <dbReference type="Rhea" id="RHEA-COMP:11605"/>
        <dbReference type="ChEBI" id="CHEBI:15378"/>
        <dbReference type="ChEBI" id="CHEBI:30013"/>
        <dbReference type="ChEBI" id="CHEBI:30616"/>
        <dbReference type="ChEBI" id="CHEBI:61977"/>
        <dbReference type="ChEBI" id="CHEBI:456216"/>
        <dbReference type="EC" id="2.7.11.1"/>
    </reaction>
</comment>
<feature type="transmembrane region" description="Helical" evidence="9">
    <location>
        <begin position="282"/>
        <end position="301"/>
    </location>
</feature>
<dbReference type="SUPFAM" id="SSF56112">
    <property type="entry name" value="Protein kinase-like (PK-like)"/>
    <property type="match status" value="1"/>
</dbReference>
<evidence type="ECO:0000313" key="12">
    <source>
        <dbReference type="Proteomes" id="UP001172102"/>
    </source>
</evidence>
<gene>
    <name evidence="11" type="ORF">B0H67DRAFT_563459</name>
</gene>
<evidence type="ECO:0000256" key="5">
    <source>
        <dbReference type="ARBA" id="ARBA00022777"/>
    </source>
</evidence>
<keyword evidence="9" id="KW-0472">Membrane</keyword>
<evidence type="ECO:0000259" key="10">
    <source>
        <dbReference type="PROSITE" id="PS50011"/>
    </source>
</evidence>
<dbReference type="PROSITE" id="PS50011">
    <property type="entry name" value="PROTEIN_KINASE_DOM"/>
    <property type="match status" value="1"/>
</dbReference>
<evidence type="ECO:0000256" key="2">
    <source>
        <dbReference type="ARBA" id="ARBA00022527"/>
    </source>
</evidence>
<evidence type="ECO:0000256" key="9">
    <source>
        <dbReference type="SAM" id="Phobius"/>
    </source>
</evidence>
<keyword evidence="9" id="KW-0812">Transmembrane</keyword>
<comment type="caution">
    <text evidence="11">The sequence shown here is derived from an EMBL/GenBank/DDBJ whole genome shotgun (WGS) entry which is preliminary data.</text>
</comment>
<keyword evidence="3" id="KW-0808">Transferase</keyword>
<comment type="catalytic activity">
    <reaction evidence="8">
        <text>L-seryl-[protein] + ATP = O-phospho-L-seryl-[protein] + ADP + H(+)</text>
        <dbReference type="Rhea" id="RHEA:17989"/>
        <dbReference type="Rhea" id="RHEA-COMP:9863"/>
        <dbReference type="Rhea" id="RHEA-COMP:11604"/>
        <dbReference type="ChEBI" id="CHEBI:15378"/>
        <dbReference type="ChEBI" id="CHEBI:29999"/>
        <dbReference type="ChEBI" id="CHEBI:30616"/>
        <dbReference type="ChEBI" id="CHEBI:83421"/>
        <dbReference type="ChEBI" id="CHEBI:456216"/>
        <dbReference type="EC" id="2.7.11.1"/>
    </reaction>
</comment>
<evidence type="ECO:0000313" key="11">
    <source>
        <dbReference type="EMBL" id="KAK0730973.1"/>
    </source>
</evidence>
<dbReference type="InterPro" id="IPR050236">
    <property type="entry name" value="Ser_Thr_kinase_AGC"/>
</dbReference>
<keyword evidence="4" id="KW-0547">Nucleotide-binding</keyword>
<keyword evidence="5 11" id="KW-0418">Kinase</keyword>
<sequence length="390" mass="42647">MTSSFDRNLLWASPLGTGEPPKPVLSGLVYLLLPNRDGWGRFRLDIAFHPKTFGSDGFHSPNYPLGLDESMPSYSGVFDLDDESESPLFLGTKTAPGSGVEMLMGADFVMNGVGLSTLYTGTSKTTGRIYAVKMIENRSLIRDAGSKSLASLPFRHTIADSPFFTTLFFVFESDSVVYLAVNYLGSGTLFEHLRDKYGSWTPHSIVLLYTAEMTLALQSLSQHGVCWDLEPKNVLVDSNRHLTLSDFGVTKDKGQTVTEYSAPEILVASLDHKSFVLTHSSYLWWLGCFIFHVSVGASSFYGMDKLNMATKIAKGELGPGSGGMGRGHQIQGLIDSLLVTDPRARLGVKGGFEEVKSHGYFGKFTNEIWAAVGEKGIPPRVFQGLRLVSL</sequence>
<evidence type="ECO:0000256" key="4">
    <source>
        <dbReference type="ARBA" id="ARBA00022741"/>
    </source>
</evidence>